<feature type="coiled-coil region" evidence="1">
    <location>
        <begin position="78"/>
        <end position="105"/>
    </location>
</feature>
<keyword evidence="4" id="KW-1185">Reference proteome</keyword>
<evidence type="ECO:0000256" key="2">
    <source>
        <dbReference type="SAM" id="MobiDB-lite"/>
    </source>
</evidence>
<proteinExistence type="predicted"/>
<keyword evidence="1" id="KW-0175">Coiled coil</keyword>
<evidence type="ECO:0000313" key="4">
    <source>
        <dbReference type="Proteomes" id="UP001305779"/>
    </source>
</evidence>
<dbReference type="Proteomes" id="UP001305779">
    <property type="component" value="Unassembled WGS sequence"/>
</dbReference>
<dbReference type="EMBL" id="JAXOVC010000001">
    <property type="protein sequence ID" value="KAK4506339.1"/>
    <property type="molecule type" value="Genomic_DNA"/>
</dbReference>
<feature type="region of interest" description="Disordered" evidence="2">
    <location>
        <begin position="1"/>
        <end position="25"/>
    </location>
</feature>
<organism evidence="3 4">
    <name type="scientific">Zasmidium cellare</name>
    <name type="common">Wine cellar mold</name>
    <name type="synonym">Racodium cellare</name>
    <dbReference type="NCBI Taxonomy" id="395010"/>
    <lineage>
        <taxon>Eukaryota</taxon>
        <taxon>Fungi</taxon>
        <taxon>Dikarya</taxon>
        <taxon>Ascomycota</taxon>
        <taxon>Pezizomycotina</taxon>
        <taxon>Dothideomycetes</taxon>
        <taxon>Dothideomycetidae</taxon>
        <taxon>Mycosphaerellales</taxon>
        <taxon>Mycosphaerellaceae</taxon>
        <taxon>Zasmidium</taxon>
    </lineage>
</organism>
<evidence type="ECO:0000256" key="1">
    <source>
        <dbReference type="SAM" id="Coils"/>
    </source>
</evidence>
<comment type="caution">
    <text evidence="3">The sequence shown here is derived from an EMBL/GenBank/DDBJ whole genome shotgun (WGS) entry which is preliminary data.</text>
</comment>
<evidence type="ECO:0000313" key="3">
    <source>
        <dbReference type="EMBL" id="KAK4506339.1"/>
    </source>
</evidence>
<protein>
    <submittedName>
        <fullName evidence="3">Uncharacterized protein</fullName>
    </submittedName>
</protein>
<name>A0ABR0EY82_ZASCE</name>
<reference evidence="3 4" key="1">
    <citation type="journal article" date="2023" name="G3 (Bethesda)">
        <title>A chromosome-level genome assembly of Zasmidium syzygii isolated from banana leaves.</title>
        <authorList>
            <person name="van Westerhoven A.C."/>
            <person name="Mehrabi R."/>
            <person name="Talebi R."/>
            <person name="Steentjes M.B.F."/>
            <person name="Corcolon B."/>
            <person name="Chong P.A."/>
            <person name="Kema G.H.J."/>
            <person name="Seidl M.F."/>
        </authorList>
    </citation>
    <scope>NUCLEOTIDE SEQUENCE [LARGE SCALE GENOMIC DNA]</scope>
    <source>
        <strain evidence="3 4">P124</strain>
    </source>
</reference>
<sequence>METGKSLSEPYEEVPKSSDGAASSATVVVAEQDGHVPISSPQPKIDEASGNNQVVLPAGLFDQLQKATQAHIEMRDCEREADATAQHLERRLDFLDEQISTIQRDLAEARPDVMKPKSESCIDMQEGLQKCLREKEKIFGLLEKIEEYLHEDHENYRERTEGFFEMWRKISYLADEED</sequence>
<gene>
    <name evidence="3" type="ORF">PRZ48_000069</name>
</gene>
<accession>A0ABR0EY82</accession>